<name>A0ABD0LYR7_9CAEN</name>
<dbReference type="PANTHER" id="PTHR46599:SF3">
    <property type="entry name" value="PIGGYBAC TRANSPOSABLE ELEMENT-DERIVED PROTEIN 4"/>
    <property type="match status" value="1"/>
</dbReference>
<organism evidence="3 4">
    <name type="scientific">Batillaria attramentaria</name>
    <dbReference type="NCBI Taxonomy" id="370345"/>
    <lineage>
        <taxon>Eukaryota</taxon>
        <taxon>Metazoa</taxon>
        <taxon>Spiralia</taxon>
        <taxon>Lophotrochozoa</taxon>
        <taxon>Mollusca</taxon>
        <taxon>Gastropoda</taxon>
        <taxon>Caenogastropoda</taxon>
        <taxon>Sorbeoconcha</taxon>
        <taxon>Cerithioidea</taxon>
        <taxon>Batillariidae</taxon>
        <taxon>Batillaria</taxon>
    </lineage>
</organism>
<dbReference type="Proteomes" id="UP001519460">
    <property type="component" value="Unassembled WGS sequence"/>
</dbReference>
<sequence length="182" mass="20775">MAAVGADSDEEFNDILEELIRERELGLGADNQSDVELSEFSSVHTSDLSDEERFRVTSSESDEMADSKEWSDTVEDHEIEDFTSFVGPNTPLALDAKPVEYFLQLFPPHLLRKIAEQTNFYAKQKGAVNFEKTTPEEIRVYMGVLFLMGVIQLPNYRWECQNCGVALCKDRGCFGQFHNYQQ</sequence>
<dbReference type="PANTHER" id="PTHR46599">
    <property type="entry name" value="PIGGYBAC TRANSPOSABLE ELEMENT-DERIVED PROTEIN 4"/>
    <property type="match status" value="1"/>
</dbReference>
<proteinExistence type="predicted"/>
<reference evidence="3 4" key="1">
    <citation type="journal article" date="2023" name="Sci. Data">
        <title>Genome assembly of the Korean intertidal mud-creeper Batillaria attramentaria.</title>
        <authorList>
            <person name="Patra A.K."/>
            <person name="Ho P.T."/>
            <person name="Jun S."/>
            <person name="Lee S.J."/>
            <person name="Kim Y."/>
            <person name="Won Y.J."/>
        </authorList>
    </citation>
    <scope>NUCLEOTIDE SEQUENCE [LARGE SCALE GENOMIC DNA]</scope>
    <source>
        <strain evidence="3">Wonlab-2016</strain>
    </source>
</reference>
<feature type="region of interest" description="Disordered" evidence="1">
    <location>
        <begin position="38"/>
        <end position="73"/>
    </location>
</feature>
<accession>A0ABD0LYR7</accession>
<comment type="caution">
    <text evidence="3">The sequence shown here is derived from an EMBL/GenBank/DDBJ whole genome shotgun (WGS) entry which is preliminary data.</text>
</comment>
<evidence type="ECO:0000259" key="2">
    <source>
        <dbReference type="Pfam" id="PF13843"/>
    </source>
</evidence>
<evidence type="ECO:0000313" key="3">
    <source>
        <dbReference type="EMBL" id="KAK7504159.1"/>
    </source>
</evidence>
<dbReference type="Pfam" id="PF13843">
    <property type="entry name" value="DDE_Tnp_1_7"/>
    <property type="match status" value="1"/>
</dbReference>
<gene>
    <name evidence="3" type="ORF">BaRGS_00004463</name>
</gene>
<dbReference type="EMBL" id="JACVVK020000016">
    <property type="protein sequence ID" value="KAK7504159.1"/>
    <property type="molecule type" value="Genomic_DNA"/>
</dbReference>
<protein>
    <recommendedName>
        <fullName evidence="2">PiggyBac transposable element-derived protein domain-containing protein</fullName>
    </recommendedName>
</protein>
<evidence type="ECO:0000256" key="1">
    <source>
        <dbReference type="SAM" id="MobiDB-lite"/>
    </source>
</evidence>
<evidence type="ECO:0000313" key="4">
    <source>
        <dbReference type="Proteomes" id="UP001519460"/>
    </source>
</evidence>
<feature type="domain" description="PiggyBac transposable element-derived protein" evidence="2">
    <location>
        <begin position="98"/>
        <end position="155"/>
    </location>
</feature>
<keyword evidence="4" id="KW-1185">Reference proteome</keyword>
<dbReference type="AlphaFoldDB" id="A0ABD0LYR7"/>
<dbReference type="InterPro" id="IPR029526">
    <property type="entry name" value="PGBD"/>
</dbReference>